<name>A0A6L2N167_TANCI</name>
<feature type="domain" description="CCHC-type" evidence="2">
    <location>
        <begin position="54"/>
        <end position="70"/>
    </location>
</feature>
<dbReference type="AlphaFoldDB" id="A0A6L2N167"/>
<proteinExistence type="predicted"/>
<dbReference type="Pfam" id="PF07727">
    <property type="entry name" value="RVT_2"/>
    <property type="match status" value="1"/>
</dbReference>
<dbReference type="PANTHER" id="PTHR48462:SF1">
    <property type="entry name" value="PROTEIN, PUTATIVE-RELATED"/>
    <property type="match status" value="1"/>
</dbReference>
<dbReference type="PANTHER" id="PTHR48462">
    <property type="entry name" value="PROTEIN, PUTATIVE-RELATED"/>
    <property type="match status" value="1"/>
</dbReference>
<feature type="region of interest" description="Disordered" evidence="1">
    <location>
        <begin position="1"/>
        <end position="41"/>
    </location>
</feature>
<evidence type="ECO:0000256" key="1">
    <source>
        <dbReference type="SAM" id="MobiDB-lite"/>
    </source>
</evidence>
<reference evidence="3" key="1">
    <citation type="journal article" date="2019" name="Sci. Rep.">
        <title>Draft genome of Tanacetum cinerariifolium, the natural source of mosquito coil.</title>
        <authorList>
            <person name="Yamashiro T."/>
            <person name="Shiraishi A."/>
            <person name="Satake H."/>
            <person name="Nakayama K."/>
        </authorList>
    </citation>
    <scope>NUCLEOTIDE SEQUENCE</scope>
</reference>
<dbReference type="Pfam" id="PF00098">
    <property type="entry name" value="zf-CCHC"/>
    <property type="match status" value="1"/>
</dbReference>
<dbReference type="EMBL" id="BKCJ010007985">
    <property type="protein sequence ID" value="GEU79971.1"/>
    <property type="molecule type" value="Genomic_DNA"/>
</dbReference>
<dbReference type="Gene3D" id="4.10.60.10">
    <property type="entry name" value="Zinc finger, CCHC-type"/>
    <property type="match status" value="1"/>
</dbReference>
<dbReference type="SUPFAM" id="SSF57756">
    <property type="entry name" value="Retrovirus zinc finger-like domains"/>
    <property type="match status" value="1"/>
</dbReference>
<evidence type="ECO:0000259" key="2">
    <source>
        <dbReference type="SMART" id="SM00343"/>
    </source>
</evidence>
<dbReference type="InterPro" id="IPR013103">
    <property type="entry name" value="RVT_2"/>
</dbReference>
<sequence length="750" mass="84703">MAIQCGRIQKANKKSQNAKGKGKGKGKGKDKPVYIPKPKNPKPYAREHLAKDDTCHHCKEVGHWKRNCTIYLVELIKKKKQVGTASYLEQCLRGLRKLKQGALYLYMGNGVHAQVEDIRSFDLDSKNVLYFNAIPREVYALESATRILNMVPTKKVDKTPYELCGRAVELKEIQDEDASPSENTSEIPMEVEGFEPPQEEVILIRRSIRAHRAPERLCLNVEVEEYSLGDLNEPTNYKVAMLDSESDKWLDTMNAKMQSMKDNQVWRLVDLYPNGKTVGSKWLFKKKTDMDGIVHTYKARLVAKVFTQTFRADYEEMFSPVADIRAIRILIAIAAFNDYEIWQMDVKTAFLNGYLDEDIYIVQHEGFVDPKHLGQVKHWTAVKTILKYLRNTKDMLLIYGENPEAELRKDCYCDNNSKQSNTAMSATEAKYTAASDAAMEAVWIRKFISGLVHKSQQKHACVDLIGVSPLVGLSSRGFTAGQAALKAASCKVTIHKKACIENQHMFIPFAFDTFGLLATETVELLSRVQRVMHSNVMTPRFTNVELVDNIDRELRYVKELSSSTPVARSSPTITNTVCFVDAHEDTIELLAPYDSNQFVWRVNQRVRTVIPRSKPPTVLSCFHLVLHVMAAILRHAMLYKLAMRSDAVFVRLTSFRDGLRKSVSHLPILTDSIILILVLSSLAEGSVQTCSTLTIWFSSGGHAQRVLIKKLDHKRGSAGGYLGSARDQLVILLLSYIPDQAMPEPINKAP</sequence>
<accession>A0A6L2N167</accession>
<gene>
    <name evidence="3" type="ORF">Tci_051949</name>
</gene>
<dbReference type="InterPro" id="IPR001878">
    <property type="entry name" value="Znf_CCHC"/>
</dbReference>
<protein>
    <submittedName>
        <fullName evidence="3">Retrotransposon protein, putative, Ty1-copia subclass</fullName>
    </submittedName>
</protein>
<comment type="caution">
    <text evidence="3">The sequence shown here is derived from an EMBL/GenBank/DDBJ whole genome shotgun (WGS) entry which is preliminary data.</text>
</comment>
<dbReference type="GO" id="GO:0008270">
    <property type="term" value="F:zinc ion binding"/>
    <property type="evidence" value="ECO:0007669"/>
    <property type="project" value="InterPro"/>
</dbReference>
<dbReference type="InterPro" id="IPR036875">
    <property type="entry name" value="Znf_CCHC_sf"/>
</dbReference>
<dbReference type="SMART" id="SM00343">
    <property type="entry name" value="ZnF_C2HC"/>
    <property type="match status" value="1"/>
</dbReference>
<organism evidence="3">
    <name type="scientific">Tanacetum cinerariifolium</name>
    <name type="common">Dalmatian daisy</name>
    <name type="synonym">Chrysanthemum cinerariifolium</name>
    <dbReference type="NCBI Taxonomy" id="118510"/>
    <lineage>
        <taxon>Eukaryota</taxon>
        <taxon>Viridiplantae</taxon>
        <taxon>Streptophyta</taxon>
        <taxon>Embryophyta</taxon>
        <taxon>Tracheophyta</taxon>
        <taxon>Spermatophyta</taxon>
        <taxon>Magnoliopsida</taxon>
        <taxon>eudicotyledons</taxon>
        <taxon>Gunneridae</taxon>
        <taxon>Pentapetalae</taxon>
        <taxon>asterids</taxon>
        <taxon>campanulids</taxon>
        <taxon>Asterales</taxon>
        <taxon>Asteraceae</taxon>
        <taxon>Asteroideae</taxon>
        <taxon>Anthemideae</taxon>
        <taxon>Anthemidinae</taxon>
        <taxon>Tanacetum</taxon>
    </lineage>
</organism>
<dbReference type="GO" id="GO:0003676">
    <property type="term" value="F:nucleic acid binding"/>
    <property type="evidence" value="ECO:0007669"/>
    <property type="project" value="InterPro"/>
</dbReference>
<evidence type="ECO:0000313" key="3">
    <source>
        <dbReference type="EMBL" id="GEU79971.1"/>
    </source>
</evidence>